<dbReference type="Gramene" id="ABO95386">
    <property type="protein sequence ID" value="ABO95386"/>
    <property type="gene ID" value="OSTLU_30880"/>
</dbReference>
<feature type="compositionally biased region" description="Low complexity" evidence="1">
    <location>
        <begin position="1"/>
        <end position="15"/>
    </location>
</feature>
<dbReference type="KEGG" id="olu:OSTLU_30880"/>
<dbReference type="Proteomes" id="UP000001568">
    <property type="component" value="Chromosome 3"/>
</dbReference>
<dbReference type="GeneID" id="5000805"/>
<protein>
    <recommendedName>
        <fullName evidence="4">NAD(P)-binding domain-containing protein</fullName>
    </recommendedName>
</protein>
<reference evidence="2 3" key="1">
    <citation type="journal article" date="2007" name="Proc. Natl. Acad. Sci. U.S.A.">
        <title>The tiny eukaryote Ostreococcus provides genomic insights into the paradox of plankton speciation.</title>
        <authorList>
            <person name="Palenik B."/>
            <person name="Grimwood J."/>
            <person name="Aerts A."/>
            <person name="Rouze P."/>
            <person name="Salamov A."/>
            <person name="Putnam N."/>
            <person name="Dupont C."/>
            <person name="Jorgensen R."/>
            <person name="Derelle E."/>
            <person name="Rombauts S."/>
            <person name="Zhou K."/>
            <person name="Otillar R."/>
            <person name="Merchant S.S."/>
            <person name="Podell S."/>
            <person name="Gaasterland T."/>
            <person name="Napoli C."/>
            <person name="Gendler K."/>
            <person name="Manuell A."/>
            <person name="Tai V."/>
            <person name="Vallon O."/>
            <person name="Piganeau G."/>
            <person name="Jancek S."/>
            <person name="Heijde M."/>
            <person name="Jabbari K."/>
            <person name="Bowler C."/>
            <person name="Lohr M."/>
            <person name="Robbens S."/>
            <person name="Werner G."/>
            <person name="Dubchak I."/>
            <person name="Pazour G.J."/>
            <person name="Ren Q."/>
            <person name="Paulsen I."/>
            <person name="Delwiche C."/>
            <person name="Schmutz J."/>
            <person name="Rokhsar D."/>
            <person name="Van de Peer Y."/>
            <person name="Moreau H."/>
            <person name="Grigoriev I.V."/>
        </authorList>
    </citation>
    <scope>NUCLEOTIDE SEQUENCE [LARGE SCALE GENOMIC DNA]</scope>
    <source>
        <strain evidence="2 3">CCE9901</strain>
    </source>
</reference>
<feature type="region of interest" description="Disordered" evidence="1">
    <location>
        <begin position="1"/>
        <end position="34"/>
    </location>
</feature>
<evidence type="ECO:0000313" key="3">
    <source>
        <dbReference type="Proteomes" id="UP000001568"/>
    </source>
</evidence>
<evidence type="ECO:0000313" key="2">
    <source>
        <dbReference type="EMBL" id="ABO95386.1"/>
    </source>
</evidence>
<feature type="region of interest" description="Disordered" evidence="1">
    <location>
        <begin position="307"/>
        <end position="355"/>
    </location>
</feature>
<proteinExistence type="predicted"/>
<dbReference type="RefSeq" id="XP_001417093.1">
    <property type="nucleotide sequence ID" value="XM_001417056.1"/>
</dbReference>
<sequence length="355" mass="38795">MASVRRAPSTATPRASSRRARDARSTPRRARVSPRALDAARDVVVVTGALERLAQTSAVELKRNEKSSDVRVVAALPREAFEGVRNPRDVRSTTLVYPHAKTLEMLDEQGVETAELGETLGGETATRERTTCVIFAEESSKKLKACVETFCEAIDGGRFPRLRRVVLMSRIGVERRDVDPFKYMNRKTFRGGAPLDDCVACEDMIRRRAAKTVKPGGVADGWTFTIVRTGELRGNGPTSKVVQADYALTLVDNAFDVRMQDIDIDEGDKMPGGDFTKRLSAAVFANRTLTTSRYDVLNAAYSIVSTGPAPRERRKGYDVAKGKSPPPVSDREIDEALAPGDEDAERVPGAVPVPS</sequence>
<name>A4RV82_OSTLU</name>
<organism evidence="2 3">
    <name type="scientific">Ostreococcus lucimarinus (strain CCE9901)</name>
    <dbReference type="NCBI Taxonomy" id="436017"/>
    <lineage>
        <taxon>Eukaryota</taxon>
        <taxon>Viridiplantae</taxon>
        <taxon>Chlorophyta</taxon>
        <taxon>Mamiellophyceae</taxon>
        <taxon>Mamiellales</taxon>
        <taxon>Bathycoccaceae</taxon>
        <taxon>Ostreococcus</taxon>
    </lineage>
</organism>
<evidence type="ECO:0008006" key="4">
    <source>
        <dbReference type="Google" id="ProtNLM"/>
    </source>
</evidence>
<evidence type="ECO:0000256" key="1">
    <source>
        <dbReference type="SAM" id="MobiDB-lite"/>
    </source>
</evidence>
<dbReference type="EMBL" id="CP000583">
    <property type="protein sequence ID" value="ABO95386.1"/>
    <property type="molecule type" value="Genomic_DNA"/>
</dbReference>
<dbReference type="OrthoDB" id="419598at2759"/>
<feature type="compositionally biased region" description="Acidic residues" evidence="1">
    <location>
        <begin position="332"/>
        <end position="344"/>
    </location>
</feature>
<keyword evidence="3" id="KW-1185">Reference proteome</keyword>
<gene>
    <name evidence="2" type="ORF">OSTLU_30880</name>
</gene>
<dbReference type="HOGENOM" id="CLU_781650_0_0_1"/>
<dbReference type="AlphaFoldDB" id="A4RV82"/>
<accession>A4RV82</accession>
<dbReference type="OMA" id="MTHIGVE"/>